<comment type="subcellular location">
    <subcellularLocation>
        <location evidence="1">Membrane</location>
        <topology evidence="1">Multi-pass membrane protein</topology>
    </subcellularLocation>
</comment>
<dbReference type="Gene3D" id="1.20.58.340">
    <property type="entry name" value="Magnesium transport protein CorA, transmembrane region"/>
    <property type="match status" value="1"/>
</dbReference>
<feature type="repeat" description="ANK" evidence="7">
    <location>
        <begin position="57"/>
        <end position="89"/>
    </location>
</feature>
<dbReference type="eggNOG" id="KOG4177">
    <property type="taxonomic scope" value="Eukaryota"/>
</dbReference>
<dbReference type="InParanoid" id="W3WVF9"/>
<feature type="repeat" description="ANK" evidence="7">
    <location>
        <begin position="159"/>
        <end position="191"/>
    </location>
</feature>
<gene>
    <name evidence="10" type="ORF">PFICI_09892</name>
</gene>
<keyword evidence="11" id="KW-1185">Reference proteome</keyword>
<evidence type="ECO:0000256" key="5">
    <source>
        <dbReference type="ARBA" id="ARBA00023043"/>
    </source>
</evidence>
<dbReference type="OrthoDB" id="341259at2759"/>
<evidence type="ECO:0000256" key="9">
    <source>
        <dbReference type="SAM" id="Phobius"/>
    </source>
</evidence>
<dbReference type="InterPro" id="IPR002523">
    <property type="entry name" value="MgTranspt_CorA/ZnTranspt_ZntB"/>
</dbReference>
<evidence type="ECO:0000256" key="8">
    <source>
        <dbReference type="SAM" id="MobiDB-lite"/>
    </source>
</evidence>
<reference evidence="11" key="1">
    <citation type="journal article" date="2015" name="BMC Genomics">
        <title>Genomic and transcriptomic analysis of the endophytic fungus Pestalotiopsis fici reveals its lifestyle and high potential for synthesis of natural products.</title>
        <authorList>
            <person name="Wang X."/>
            <person name="Zhang X."/>
            <person name="Liu L."/>
            <person name="Xiang M."/>
            <person name="Wang W."/>
            <person name="Sun X."/>
            <person name="Che Y."/>
            <person name="Guo L."/>
            <person name="Liu G."/>
            <person name="Guo L."/>
            <person name="Wang C."/>
            <person name="Yin W.B."/>
            <person name="Stadler M."/>
            <person name="Zhang X."/>
            <person name="Liu X."/>
        </authorList>
    </citation>
    <scope>NUCLEOTIDE SEQUENCE [LARGE SCALE GENOMIC DNA]</scope>
    <source>
        <strain evidence="11">W106-1 / CGMCC3.15140</strain>
    </source>
</reference>
<evidence type="ECO:0000256" key="6">
    <source>
        <dbReference type="ARBA" id="ARBA00023136"/>
    </source>
</evidence>
<dbReference type="Pfam" id="PF00023">
    <property type="entry name" value="Ank"/>
    <property type="match status" value="1"/>
</dbReference>
<evidence type="ECO:0000256" key="1">
    <source>
        <dbReference type="ARBA" id="ARBA00004141"/>
    </source>
</evidence>
<evidence type="ECO:0000256" key="2">
    <source>
        <dbReference type="ARBA" id="ARBA00022692"/>
    </source>
</evidence>
<feature type="compositionally biased region" description="Basic and acidic residues" evidence="8">
    <location>
        <begin position="851"/>
        <end position="870"/>
    </location>
</feature>
<evidence type="ECO:0000256" key="4">
    <source>
        <dbReference type="ARBA" id="ARBA00022989"/>
    </source>
</evidence>
<dbReference type="PANTHER" id="PTHR24198">
    <property type="entry name" value="ANKYRIN REPEAT AND PROTEIN KINASE DOMAIN-CONTAINING PROTEIN"/>
    <property type="match status" value="1"/>
</dbReference>
<dbReference type="RefSeq" id="XP_007836664.1">
    <property type="nucleotide sequence ID" value="XM_007838473.1"/>
</dbReference>
<dbReference type="PROSITE" id="PS50088">
    <property type="entry name" value="ANK_REPEAT"/>
    <property type="match status" value="8"/>
</dbReference>
<dbReference type="Pfam" id="PF12796">
    <property type="entry name" value="Ank_2"/>
    <property type="match status" value="4"/>
</dbReference>
<dbReference type="InterPro" id="IPR045863">
    <property type="entry name" value="CorA_TM1_TM2"/>
</dbReference>
<dbReference type="InterPro" id="IPR002110">
    <property type="entry name" value="Ankyrin_rpt"/>
</dbReference>
<dbReference type="EMBL" id="KI912115">
    <property type="protein sequence ID" value="ETS77830.1"/>
    <property type="molecule type" value="Genomic_DNA"/>
</dbReference>
<dbReference type="GO" id="GO:0016020">
    <property type="term" value="C:membrane"/>
    <property type="evidence" value="ECO:0007669"/>
    <property type="project" value="UniProtKB-SubCell"/>
</dbReference>
<dbReference type="PANTHER" id="PTHR24198:SF165">
    <property type="entry name" value="ANKYRIN REPEAT-CONTAINING PROTEIN-RELATED"/>
    <property type="match status" value="1"/>
</dbReference>
<keyword evidence="6 9" id="KW-0472">Membrane</keyword>
<evidence type="ECO:0000313" key="11">
    <source>
        <dbReference type="Proteomes" id="UP000030651"/>
    </source>
</evidence>
<accession>W3WVF9</accession>
<keyword evidence="4 9" id="KW-1133">Transmembrane helix</keyword>
<feature type="repeat" description="ANK" evidence="7">
    <location>
        <begin position="296"/>
        <end position="317"/>
    </location>
</feature>
<dbReference type="Gene3D" id="1.25.40.20">
    <property type="entry name" value="Ankyrin repeat-containing domain"/>
    <property type="match status" value="4"/>
</dbReference>
<feature type="transmembrane region" description="Helical" evidence="9">
    <location>
        <begin position="1380"/>
        <end position="1401"/>
    </location>
</feature>
<feature type="repeat" description="ANK" evidence="7">
    <location>
        <begin position="225"/>
        <end position="261"/>
    </location>
</feature>
<keyword evidence="5 7" id="KW-0040">ANK repeat</keyword>
<dbReference type="PRINTS" id="PR01415">
    <property type="entry name" value="ANKYRIN"/>
</dbReference>
<feature type="compositionally biased region" description="Basic and acidic residues" evidence="8">
    <location>
        <begin position="1152"/>
        <end position="1161"/>
    </location>
</feature>
<dbReference type="KEGG" id="pfy:PFICI_09892"/>
<proteinExistence type="predicted"/>
<feature type="repeat" description="ANK" evidence="7">
    <location>
        <begin position="262"/>
        <end position="295"/>
    </location>
</feature>
<evidence type="ECO:0000313" key="10">
    <source>
        <dbReference type="EMBL" id="ETS77830.1"/>
    </source>
</evidence>
<dbReference type="SUPFAM" id="SSF48403">
    <property type="entry name" value="Ankyrin repeat"/>
    <property type="match status" value="2"/>
</dbReference>
<dbReference type="SUPFAM" id="SSF144083">
    <property type="entry name" value="Magnesium transport protein CorA, transmembrane region"/>
    <property type="match status" value="1"/>
</dbReference>
<dbReference type="SMART" id="SM00248">
    <property type="entry name" value="ANK"/>
    <property type="match status" value="13"/>
</dbReference>
<protein>
    <submittedName>
        <fullName evidence="10">Uncharacterized protein</fullName>
    </submittedName>
</protein>
<keyword evidence="2 9" id="KW-0812">Transmembrane</keyword>
<dbReference type="OMA" id="SATIWAD"/>
<feature type="repeat" description="ANK" evidence="7">
    <location>
        <begin position="330"/>
        <end position="363"/>
    </location>
</feature>
<evidence type="ECO:0000256" key="3">
    <source>
        <dbReference type="ARBA" id="ARBA00022737"/>
    </source>
</evidence>
<dbReference type="PROSITE" id="PS50297">
    <property type="entry name" value="ANK_REP_REGION"/>
    <property type="match status" value="8"/>
</dbReference>
<feature type="repeat" description="ANK" evidence="7">
    <location>
        <begin position="192"/>
        <end position="224"/>
    </location>
</feature>
<dbReference type="InterPro" id="IPR036770">
    <property type="entry name" value="Ankyrin_rpt-contain_sf"/>
</dbReference>
<dbReference type="HOGENOM" id="CLU_259370_0_0_1"/>
<dbReference type="GO" id="GO:0046873">
    <property type="term" value="F:metal ion transmembrane transporter activity"/>
    <property type="evidence" value="ECO:0007669"/>
    <property type="project" value="InterPro"/>
</dbReference>
<organism evidence="10 11">
    <name type="scientific">Pestalotiopsis fici (strain W106-1 / CGMCC3.15140)</name>
    <dbReference type="NCBI Taxonomy" id="1229662"/>
    <lineage>
        <taxon>Eukaryota</taxon>
        <taxon>Fungi</taxon>
        <taxon>Dikarya</taxon>
        <taxon>Ascomycota</taxon>
        <taxon>Pezizomycotina</taxon>
        <taxon>Sordariomycetes</taxon>
        <taxon>Xylariomycetidae</taxon>
        <taxon>Amphisphaeriales</taxon>
        <taxon>Sporocadaceae</taxon>
        <taxon>Pestalotiopsis</taxon>
    </lineage>
</organism>
<feature type="repeat" description="ANK" evidence="7">
    <location>
        <begin position="466"/>
        <end position="498"/>
    </location>
</feature>
<dbReference type="Proteomes" id="UP000030651">
    <property type="component" value="Unassembled WGS sequence"/>
</dbReference>
<feature type="region of interest" description="Disordered" evidence="8">
    <location>
        <begin position="1142"/>
        <end position="1163"/>
    </location>
</feature>
<feature type="transmembrane region" description="Helical" evidence="9">
    <location>
        <begin position="1338"/>
        <end position="1360"/>
    </location>
</feature>
<dbReference type="GeneID" id="19274905"/>
<keyword evidence="3" id="KW-0677">Repeat</keyword>
<feature type="region of interest" description="Disordered" evidence="8">
    <location>
        <begin position="830"/>
        <end position="933"/>
    </location>
</feature>
<feature type="region of interest" description="Disordered" evidence="8">
    <location>
        <begin position="646"/>
        <end position="670"/>
    </location>
</feature>
<dbReference type="Pfam" id="PF01544">
    <property type="entry name" value="CorA"/>
    <property type="match status" value="1"/>
</dbReference>
<feature type="compositionally biased region" description="Basic and acidic residues" evidence="8">
    <location>
        <begin position="661"/>
        <end position="670"/>
    </location>
</feature>
<name>W3WVF9_PESFW</name>
<sequence length="1441" mass="162503">MSANTGDAHTQAGDGSHIFPQENDYHALFEDVIPEDKERFLATLNQEVDINAKQPPYGETVLHLAARKAYASIMTVLLSRGANLEVPDDDGWTPLISACRGGSQQAVELLLLEHSKRLAEDTKDVSQDAAPQDDSNINETAAALIPTLTSSYINTTSEDGSTALTTACLCSTTEVVDLLLKKGADVNTQDDSGDTPLTLAARYGDTKMVDNVLSYNPDIRKFRNDGQSALHQAIQNDNEEDGESIVDRLLEAGLSSTHKDNEGSTPLHIASDYNYLNIVNKLLSQNELIVNAQNNEKETPLHLVCKKGHLDVVQRLIGCPGIELNFQSASSATPLFLAVENEHLEVVTKLLGETGIDINAPDHWESTPLHVACREGYLELAKKLINAKEIELNAKDFFTRTPIFWAFARQNLKVVQTLLNQTGLDLGATDYAERTALHEASEIGSLEIVEMITNRTKEHINAQDDSGLTALHLACRNGHIGVARHLFSEGAKSRVSRDSTQSAWFFFLQYLFESYEDSESREGSISSEDSSMPDPREFEFILEHADKEERASATIWADNNGKRKELAGAMGVPVSKLVDYELIGLAKSLDSSKIVYLLEEQPVSEPQPKSALQWAAYHGRYDVVWWILKSSIPEEKDMGKALEIAKSRRDQPKQTTEVDMEGSRDKNEEEKDFKLTMDMLTDPPVVESAHLESYRKPITSDAQPGVLEAHWATIVDFYERDGQIDLLRRSESVSNVIYSKAGPDNEDRGPEGIMNKARSDLEKISAEAAREKRHEKTDLRMRWIHLPANNMEWMEDLAKRIFTDKKVPASEWHSLNDFLQRSWHELPTDTAPARFMKPGCLKEPTQSLPRIIEEDQRLGIERRPDIDKRPKASNPEGIKEPQGQQSSELQKQTKEFRGQQPSESKKKPKDGRKEDYATGGKAAGSSDPVHGGAVAQKTEYERVALYMPYITFGLCHRKPCTSSIGKEGEAPRKGIENAENDATVMVTHSKDMDQNKKNLAKYDQLIETYKEKTIHGTRSLDQFFYNSLPDMDVRDQNQVFTRSFFKVRNGDGVPQDQQIWPYLAVDQLWLWVIDEETIITSSTHRNDGFHDPVVERLFIQLRQARKRKNAQPPPSSVKDMSHFIVAFCVDFLHSLKWEDFSPMEQPGNNPPDKVRSSDHPLGKNKVSSMSVQFLYEDRVNLAATTEKDLLHRFTVKMNNFQRSKTVEQSHHEERTKIVNHHTELENATEASEVDDIYETNKWALISLAAGLLDEVKDILDELTILKTLVTRQFNVWQELVGEGSRSRSARDPAYTLHGVQEMIEMTDRVQKSVSDILSLEQNRINTDQAQESARQGTILMAFTIVTVVFTPLSFLTSLFALNVTVFQHNSSGDIEYEPGWIFPILFFCSTAIIGLLMMYAFQGQKLSPFLHARMQMFRETWRQTIGEKRRKKASSQGEHNV</sequence>
<evidence type="ECO:0000256" key="7">
    <source>
        <dbReference type="PROSITE-ProRule" id="PRU00023"/>
    </source>
</evidence>